<proteinExistence type="predicted"/>
<organism evidence="1 2">
    <name type="scientific">Teladorsagia circumcincta</name>
    <name type="common">Brown stomach worm</name>
    <name type="synonym">Ostertagia circumcincta</name>
    <dbReference type="NCBI Taxonomy" id="45464"/>
    <lineage>
        <taxon>Eukaryota</taxon>
        <taxon>Metazoa</taxon>
        <taxon>Ecdysozoa</taxon>
        <taxon>Nematoda</taxon>
        <taxon>Chromadorea</taxon>
        <taxon>Rhabditida</taxon>
        <taxon>Rhabditina</taxon>
        <taxon>Rhabditomorpha</taxon>
        <taxon>Strongyloidea</taxon>
        <taxon>Trichostrongylidae</taxon>
        <taxon>Teladorsagia</taxon>
    </lineage>
</organism>
<evidence type="ECO:0000313" key="1">
    <source>
        <dbReference type="EMBL" id="PIO77654.1"/>
    </source>
</evidence>
<evidence type="ECO:0000313" key="2">
    <source>
        <dbReference type="Proteomes" id="UP000230423"/>
    </source>
</evidence>
<sequence length="66" mass="7133">MLALMDANFNSDDACVSEATVSAMEEHYDQVVARNVLELCARKGVSLAGAVSTPLRIVGFLPCIRY</sequence>
<gene>
    <name evidence="1" type="ORF">TELCIR_00244</name>
</gene>
<reference evidence="1 2" key="1">
    <citation type="submission" date="2015-09" db="EMBL/GenBank/DDBJ databases">
        <title>Draft genome of the parasitic nematode Teladorsagia circumcincta isolate WARC Sus (inbred).</title>
        <authorList>
            <person name="Mitreva M."/>
        </authorList>
    </citation>
    <scope>NUCLEOTIDE SEQUENCE [LARGE SCALE GENOMIC DNA]</scope>
    <source>
        <strain evidence="1 2">S</strain>
    </source>
</reference>
<keyword evidence="2" id="KW-1185">Reference proteome</keyword>
<name>A0A2G9V587_TELCI</name>
<accession>A0A2G9V587</accession>
<dbReference type="Proteomes" id="UP000230423">
    <property type="component" value="Unassembled WGS sequence"/>
</dbReference>
<dbReference type="EMBL" id="KZ344990">
    <property type="protein sequence ID" value="PIO77654.1"/>
    <property type="molecule type" value="Genomic_DNA"/>
</dbReference>
<protein>
    <submittedName>
        <fullName evidence="1">Uncharacterized protein</fullName>
    </submittedName>
</protein>
<dbReference type="AlphaFoldDB" id="A0A2G9V587"/>